<evidence type="ECO:0000313" key="2">
    <source>
        <dbReference type="EMBL" id="MTD14570.1"/>
    </source>
</evidence>
<dbReference type="InterPro" id="IPR029052">
    <property type="entry name" value="Metallo-depent_PP-like"/>
</dbReference>
<feature type="domain" description="Calcineurin-like phosphoesterase" evidence="1">
    <location>
        <begin position="8"/>
        <end position="231"/>
    </location>
</feature>
<dbReference type="Pfam" id="PF00149">
    <property type="entry name" value="Metallophos"/>
    <property type="match status" value="1"/>
</dbReference>
<gene>
    <name evidence="2" type="ORF">GIS00_11500</name>
</gene>
<dbReference type="PANTHER" id="PTHR42850">
    <property type="entry name" value="METALLOPHOSPHOESTERASE"/>
    <property type="match status" value="1"/>
</dbReference>
<reference evidence="2 3" key="1">
    <citation type="submission" date="2019-11" db="EMBL/GenBank/DDBJ databases">
        <authorList>
            <person name="Jiang L.-Q."/>
        </authorList>
    </citation>
    <scope>NUCLEOTIDE SEQUENCE [LARGE SCALE GENOMIC DNA]</scope>
    <source>
        <strain evidence="2 3">YIM 132087</strain>
    </source>
</reference>
<dbReference type="GO" id="GO:0005737">
    <property type="term" value="C:cytoplasm"/>
    <property type="evidence" value="ECO:0007669"/>
    <property type="project" value="TreeGrafter"/>
</dbReference>
<organism evidence="2 3">
    <name type="scientific">Nakamurella alba</name>
    <dbReference type="NCBI Taxonomy" id="2665158"/>
    <lineage>
        <taxon>Bacteria</taxon>
        <taxon>Bacillati</taxon>
        <taxon>Actinomycetota</taxon>
        <taxon>Actinomycetes</taxon>
        <taxon>Nakamurellales</taxon>
        <taxon>Nakamurellaceae</taxon>
        <taxon>Nakamurella</taxon>
    </lineage>
</organism>
<dbReference type="Gene3D" id="3.60.21.10">
    <property type="match status" value="1"/>
</dbReference>
<dbReference type="AlphaFoldDB" id="A0A7K1FKH5"/>
<evidence type="ECO:0000259" key="1">
    <source>
        <dbReference type="Pfam" id="PF00149"/>
    </source>
</evidence>
<dbReference type="InterPro" id="IPR050126">
    <property type="entry name" value="Ap4A_hydrolase"/>
</dbReference>
<name>A0A7K1FKH5_9ACTN</name>
<dbReference type="EMBL" id="WLYK01000003">
    <property type="protein sequence ID" value="MTD14570.1"/>
    <property type="molecule type" value="Genomic_DNA"/>
</dbReference>
<dbReference type="Proteomes" id="UP000460221">
    <property type="component" value="Unassembled WGS sequence"/>
</dbReference>
<proteinExistence type="predicted"/>
<sequence length="281" mass="30720">MAARQRGRVAVFGDIGGQLGEFSRALTDLGADVAAGLLPADLTVIQLGDLVHRGPDSPGVLDLVARFLSASGDQWVQLTGNHEEQYLFVPPRFHWPEHLDEQHGDLIRWWWRSRQMAVAAAVDLPDGQVLVTHAGLTEGFWRKMLGAPESAAEAAERINSMASVFKRPVFRAGTMLGDPVDFTAGPVWAASGLELLPSWLIAGDLPFDLVHGHSSAWNWRRKQVMGDEALRPHLQIDEQHRHVRVQIGDHTVTGIDPGHGAKAAPRWAPLVLTDALVVQPA</sequence>
<comment type="caution">
    <text evidence="2">The sequence shown here is derived from an EMBL/GenBank/DDBJ whole genome shotgun (WGS) entry which is preliminary data.</text>
</comment>
<protein>
    <recommendedName>
        <fullName evidence="1">Calcineurin-like phosphoesterase domain-containing protein</fullName>
    </recommendedName>
</protein>
<dbReference type="PANTHER" id="PTHR42850:SF4">
    <property type="entry name" value="ZINC-DEPENDENT ENDOPOLYPHOSPHATASE"/>
    <property type="match status" value="1"/>
</dbReference>
<dbReference type="GO" id="GO:0016791">
    <property type="term" value="F:phosphatase activity"/>
    <property type="evidence" value="ECO:0007669"/>
    <property type="project" value="TreeGrafter"/>
</dbReference>
<accession>A0A7K1FKH5</accession>
<dbReference type="SUPFAM" id="SSF56300">
    <property type="entry name" value="Metallo-dependent phosphatases"/>
    <property type="match status" value="1"/>
</dbReference>
<dbReference type="InterPro" id="IPR004843">
    <property type="entry name" value="Calcineurin-like_PHP"/>
</dbReference>
<evidence type="ECO:0000313" key="3">
    <source>
        <dbReference type="Proteomes" id="UP000460221"/>
    </source>
</evidence>
<keyword evidence="3" id="KW-1185">Reference proteome</keyword>
<dbReference type="RefSeq" id="WP_154768564.1">
    <property type="nucleotide sequence ID" value="NZ_WLYK01000003.1"/>
</dbReference>